<accession>A0A7Z7HRL6</accession>
<dbReference type="EC" id="3.1.11.6" evidence="6"/>
<comment type="similarity">
    <text evidence="1 6">Belongs to the XseB family.</text>
</comment>
<gene>
    <name evidence="6 7" type="primary">xseB</name>
    <name evidence="7" type="ORF">SDENCHOL_20128</name>
</gene>
<keyword evidence="5 6" id="KW-0269">Exonuclease</keyword>
<organism evidence="7 8">
    <name type="scientific">Sterolibacterium denitrificans</name>
    <dbReference type="NCBI Taxonomy" id="157592"/>
    <lineage>
        <taxon>Bacteria</taxon>
        <taxon>Pseudomonadati</taxon>
        <taxon>Pseudomonadota</taxon>
        <taxon>Betaproteobacteria</taxon>
        <taxon>Nitrosomonadales</taxon>
        <taxon>Sterolibacteriaceae</taxon>
        <taxon>Sterolibacterium</taxon>
    </lineage>
</organism>
<dbReference type="EMBL" id="LT837803">
    <property type="protein sequence ID" value="SMB26388.1"/>
    <property type="molecule type" value="Genomic_DNA"/>
</dbReference>
<dbReference type="NCBIfam" id="NF002140">
    <property type="entry name" value="PRK00977.1-4"/>
    <property type="match status" value="1"/>
</dbReference>
<dbReference type="Pfam" id="PF02609">
    <property type="entry name" value="Exonuc_VII_S"/>
    <property type="match status" value="1"/>
</dbReference>
<dbReference type="GO" id="GO:0006308">
    <property type="term" value="P:DNA catabolic process"/>
    <property type="evidence" value="ECO:0007669"/>
    <property type="project" value="UniProtKB-UniRule"/>
</dbReference>
<dbReference type="PANTHER" id="PTHR34137">
    <property type="entry name" value="EXODEOXYRIBONUCLEASE 7 SMALL SUBUNIT"/>
    <property type="match status" value="1"/>
</dbReference>
<dbReference type="Proteomes" id="UP000242886">
    <property type="component" value="Chromosome SDENCHOL"/>
</dbReference>
<evidence type="ECO:0000256" key="1">
    <source>
        <dbReference type="ARBA" id="ARBA00009998"/>
    </source>
</evidence>
<dbReference type="RefSeq" id="WP_154716666.1">
    <property type="nucleotide sequence ID" value="NZ_LT837803.1"/>
</dbReference>
<keyword evidence="2 6" id="KW-0963">Cytoplasm</keyword>
<reference evidence="7" key="1">
    <citation type="submission" date="2017-03" db="EMBL/GenBank/DDBJ databases">
        <authorList>
            <consortium name="AG Boll"/>
        </authorList>
    </citation>
    <scope>NUCLEOTIDE SEQUENCE [LARGE SCALE GENOMIC DNA]</scope>
    <source>
        <strain evidence="7">Chol</strain>
    </source>
</reference>
<dbReference type="InterPro" id="IPR003761">
    <property type="entry name" value="Exonuc_VII_S"/>
</dbReference>
<protein>
    <recommendedName>
        <fullName evidence="6">Exodeoxyribonuclease 7 small subunit</fullName>
        <ecNumber evidence="6">3.1.11.6</ecNumber>
    </recommendedName>
    <alternativeName>
        <fullName evidence="6">Exodeoxyribonuclease VII small subunit</fullName>
        <shortName evidence="6">Exonuclease VII small subunit</shortName>
    </alternativeName>
</protein>
<keyword evidence="8" id="KW-1185">Reference proteome</keyword>
<evidence type="ECO:0000313" key="8">
    <source>
        <dbReference type="Proteomes" id="UP000242886"/>
    </source>
</evidence>
<sequence length="87" mass="9049">MAKPAPAAAPASFEAALDELETIVRAMEAGQLPLEASLASYERGITLLKYCQETLDAAEQKLQLLENNVLRNFAPAAASGDGGSGSN</sequence>
<name>A0A7Z7HRL6_9PROT</name>
<evidence type="ECO:0000256" key="3">
    <source>
        <dbReference type="ARBA" id="ARBA00022722"/>
    </source>
</evidence>
<dbReference type="SUPFAM" id="SSF116842">
    <property type="entry name" value="XseB-like"/>
    <property type="match status" value="1"/>
</dbReference>
<dbReference type="PANTHER" id="PTHR34137:SF1">
    <property type="entry name" value="EXODEOXYRIBONUCLEASE 7 SMALL SUBUNIT"/>
    <property type="match status" value="1"/>
</dbReference>
<dbReference type="InterPro" id="IPR037004">
    <property type="entry name" value="Exonuc_VII_ssu_sf"/>
</dbReference>
<dbReference type="NCBIfam" id="TIGR01280">
    <property type="entry name" value="xseB"/>
    <property type="match status" value="1"/>
</dbReference>
<evidence type="ECO:0000313" key="7">
    <source>
        <dbReference type="EMBL" id="SMB26388.1"/>
    </source>
</evidence>
<dbReference type="HAMAP" id="MF_00337">
    <property type="entry name" value="Exonuc_7_S"/>
    <property type="match status" value="1"/>
</dbReference>
<evidence type="ECO:0000256" key="5">
    <source>
        <dbReference type="ARBA" id="ARBA00022839"/>
    </source>
</evidence>
<dbReference type="AlphaFoldDB" id="A0A7Z7HRL6"/>
<comment type="subcellular location">
    <subcellularLocation>
        <location evidence="6">Cytoplasm</location>
    </subcellularLocation>
</comment>
<comment type="catalytic activity">
    <reaction evidence="6">
        <text>Exonucleolytic cleavage in either 5'- to 3'- or 3'- to 5'-direction to yield nucleoside 5'-phosphates.</text>
        <dbReference type="EC" id="3.1.11.6"/>
    </reaction>
</comment>
<evidence type="ECO:0000256" key="2">
    <source>
        <dbReference type="ARBA" id="ARBA00022490"/>
    </source>
</evidence>
<evidence type="ECO:0000256" key="6">
    <source>
        <dbReference type="HAMAP-Rule" id="MF_00337"/>
    </source>
</evidence>
<dbReference type="Gene3D" id="1.10.287.1040">
    <property type="entry name" value="Exonuclease VII, small subunit"/>
    <property type="match status" value="1"/>
</dbReference>
<evidence type="ECO:0000256" key="4">
    <source>
        <dbReference type="ARBA" id="ARBA00022801"/>
    </source>
</evidence>
<comment type="subunit">
    <text evidence="6">Heterooligomer composed of large and small subunits.</text>
</comment>
<comment type="function">
    <text evidence="6">Bidirectionally degrades single-stranded DNA into large acid-insoluble oligonucleotides, which are then degraded further into small acid-soluble oligonucleotides.</text>
</comment>
<dbReference type="GO" id="GO:0008855">
    <property type="term" value="F:exodeoxyribonuclease VII activity"/>
    <property type="evidence" value="ECO:0007669"/>
    <property type="project" value="UniProtKB-UniRule"/>
</dbReference>
<dbReference type="GO" id="GO:0009318">
    <property type="term" value="C:exodeoxyribonuclease VII complex"/>
    <property type="evidence" value="ECO:0007669"/>
    <property type="project" value="UniProtKB-UniRule"/>
</dbReference>
<proteinExistence type="inferred from homology"/>
<keyword evidence="3 6" id="KW-0540">Nuclease</keyword>
<dbReference type="GO" id="GO:0005829">
    <property type="term" value="C:cytosol"/>
    <property type="evidence" value="ECO:0007669"/>
    <property type="project" value="TreeGrafter"/>
</dbReference>
<keyword evidence="4 6" id="KW-0378">Hydrolase</keyword>
<dbReference type="NCBIfam" id="NF002141">
    <property type="entry name" value="PRK00977.1-5"/>
    <property type="match status" value="1"/>
</dbReference>